<dbReference type="AlphaFoldDB" id="A0A496PHP2"/>
<dbReference type="GO" id="GO:0032259">
    <property type="term" value="P:methylation"/>
    <property type="evidence" value="ECO:0007669"/>
    <property type="project" value="UniProtKB-KW"/>
</dbReference>
<reference evidence="2 3" key="1">
    <citation type="submission" date="2018-07" db="EMBL/GenBank/DDBJ databases">
        <title>Arthrobacter sp. nov., isolated from raw cow's milk with high bacterial count.</title>
        <authorList>
            <person name="Hahne J."/>
            <person name="Isele D."/>
            <person name="Lipski A."/>
        </authorList>
    </citation>
    <scope>NUCLEOTIDE SEQUENCE [LARGE SCALE GENOMIC DNA]</scope>
    <source>
        <strain evidence="2 3">JZ R-183</strain>
    </source>
</reference>
<keyword evidence="3" id="KW-1185">Reference proteome</keyword>
<evidence type="ECO:0000313" key="2">
    <source>
        <dbReference type="EMBL" id="RKW70001.1"/>
    </source>
</evidence>
<dbReference type="CDD" id="cd02440">
    <property type="entry name" value="AdoMet_MTases"/>
    <property type="match status" value="1"/>
</dbReference>
<dbReference type="Proteomes" id="UP000273119">
    <property type="component" value="Unassembled WGS sequence"/>
</dbReference>
<feature type="domain" description="Methyltransferase type 12" evidence="1">
    <location>
        <begin position="70"/>
        <end position="168"/>
    </location>
</feature>
<dbReference type="SUPFAM" id="SSF53335">
    <property type="entry name" value="S-adenosyl-L-methionine-dependent methyltransferases"/>
    <property type="match status" value="1"/>
</dbReference>
<proteinExistence type="predicted"/>
<protein>
    <submittedName>
        <fullName evidence="2">Class I SAM-dependent methyltransferase</fullName>
    </submittedName>
</protein>
<keyword evidence="2" id="KW-0489">Methyltransferase</keyword>
<organism evidence="2 3">
    <name type="scientific">Galactobacter caseinivorans</name>
    <dbReference type="NCBI Taxonomy" id="2676123"/>
    <lineage>
        <taxon>Bacteria</taxon>
        <taxon>Bacillati</taxon>
        <taxon>Actinomycetota</taxon>
        <taxon>Actinomycetes</taxon>
        <taxon>Micrococcales</taxon>
        <taxon>Micrococcaceae</taxon>
        <taxon>Galactobacter</taxon>
    </lineage>
</organism>
<evidence type="ECO:0000259" key="1">
    <source>
        <dbReference type="Pfam" id="PF08242"/>
    </source>
</evidence>
<dbReference type="GO" id="GO:0008168">
    <property type="term" value="F:methyltransferase activity"/>
    <property type="evidence" value="ECO:0007669"/>
    <property type="project" value="UniProtKB-KW"/>
</dbReference>
<dbReference type="Gene3D" id="3.40.50.150">
    <property type="entry name" value="Vaccinia Virus protein VP39"/>
    <property type="match status" value="1"/>
</dbReference>
<gene>
    <name evidence="2" type="ORF">DWQ67_11125</name>
</gene>
<dbReference type="RefSeq" id="WP_121485672.1">
    <property type="nucleotide sequence ID" value="NZ_QQXL01000006.1"/>
</dbReference>
<dbReference type="Pfam" id="PF08242">
    <property type="entry name" value="Methyltransf_12"/>
    <property type="match status" value="1"/>
</dbReference>
<dbReference type="InterPro" id="IPR029063">
    <property type="entry name" value="SAM-dependent_MTases_sf"/>
</dbReference>
<sequence length="290" mass="31666">MTEEFRYENVSHADAFAANLANWEDRVPIHLEQYGLEAFDDPQHRSTVVTQDVPVLERFAGPLRGQSLVHLQCHIGSDTVSLARSGARVTGVDFSASALEAARGLAHRTGADATFVESNVYGAAEAVKAAGVGPADVVYTSIGTIGWLPDLFAWAREIFALLRPGGTFMIRDGHPFALVFDPDAPEPLTPRFHYFAGSQAERWQDSTTYVGDGSQVVEHATTYSWPHPVSEILQAILAAGLKLEHFDEGKELPWELIPTMSKLPNGDYVLPQAYAQSVPLTFTLVAHRPA</sequence>
<name>A0A496PHP2_9MICC</name>
<evidence type="ECO:0000313" key="3">
    <source>
        <dbReference type="Proteomes" id="UP000273119"/>
    </source>
</evidence>
<dbReference type="EMBL" id="QQXL01000006">
    <property type="protein sequence ID" value="RKW70001.1"/>
    <property type="molecule type" value="Genomic_DNA"/>
</dbReference>
<accession>A0A496PHP2</accession>
<dbReference type="InterPro" id="IPR013217">
    <property type="entry name" value="Methyltransf_12"/>
</dbReference>
<comment type="caution">
    <text evidence="2">The sequence shown here is derived from an EMBL/GenBank/DDBJ whole genome shotgun (WGS) entry which is preliminary data.</text>
</comment>
<keyword evidence="2" id="KW-0808">Transferase</keyword>